<name>A0A1Y0B0X3_9LAMI</name>
<evidence type="ECO:0000313" key="1">
    <source>
        <dbReference type="EMBL" id="ART31037.1"/>
    </source>
</evidence>
<organism evidence="1">
    <name type="scientific">Utricularia reniformis</name>
    <dbReference type="NCBI Taxonomy" id="192314"/>
    <lineage>
        <taxon>Eukaryota</taxon>
        <taxon>Viridiplantae</taxon>
        <taxon>Streptophyta</taxon>
        <taxon>Embryophyta</taxon>
        <taxon>Tracheophyta</taxon>
        <taxon>Spermatophyta</taxon>
        <taxon>Magnoliopsida</taxon>
        <taxon>eudicotyledons</taxon>
        <taxon>Gunneridae</taxon>
        <taxon>Pentapetalae</taxon>
        <taxon>asterids</taxon>
        <taxon>lamiids</taxon>
        <taxon>Lamiales</taxon>
        <taxon>Lentibulariaceae</taxon>
        <taxon>Utricularia</taxon>
    </lineage>
</organism>
<dbReference type="AlphaFoldDB" id="A0A1Y0B0X3"/>
<dbReference type="EMBL" id="KY774314">
    <property type="protein sequence ID" value="ART31037.1"/>
    <property type="molecule type" value="Genomic_DNA"/>
</dbReference>
<keyword evidence="1" id="KW-0496">Mitochondrion</keyword>
<reference evidence="1" key="1">
    <citation type="submission" date="2017-03" db="EMBL/GenBank/DDBJ databases">
        <title>The mitochondrial genome of the carnivorous plant Utricularia reniformis (Lentibulariaceae): structure, comparative analysis and evolutionary landmarks.</title>
        <authorList>
            <person name="Silva S.R."/>
            <person name="Alvarenga D.O."/>
            <person name="Michael T.P."/>
            <person name="Miranda V.F.O."/>
            <person name="Varani A.M."/>
        </authorList>
    </citation>
    <scope>NUCLEOTIDE SEQUENCE</scope>
</reference>
<sequence>MQRVVKNDTKLRVVRATFNMVQRAEEGDINVKRAVEYNHRAMLRTGTSIYLREPARTLSSRLY</sequence>
<protein>
    <submittedName>
        <fullName evidence="1">Uncharacterized protein</fullName>
    </submittedName>
</protein>
<accession>A0A1Y0B0X3</accession>
<proteinExistence type="predicted"/>
<gene>
    <name evidence="1" type="ORF">AEK19_MT0798</name>
</gene>
<geneLocation type="mitochondrion" evidence="1"/>